<protein>
    <submittedName>
        <fullName evidence="2">Uncharacterized protein</fullName>
    </submittedName>
</protein>
<name>A0AAN8ZWX1_HALRR</name>
<comment type="caution">
    <text evidence="2">The sequence shown here is derived from an EMBL/GenBank/DDBJ whole genome shotgun (WGS) entry which is preliminary data.</text>
</comment>
<dbReference type="Proteomes" id="UP001381693">
    <property type="component" value="Unassembled WGS sequence"/>
</dbReference>
<organism evidence="2 3">
    <name type="scientific">Halocaridina rubra</name>
    <name type="common">Hawaiian red shrimp</name>
    <dbReference type="NCBI Taxonomy" id="373956"/>
    <lineage>
        <taxon>Eukaryota</taxon>
        <taxon>Metazoa</taxon>
        <taxon>Ecdysozoa</taxon>
        <taxon>Arthropoda</taxon>
        <taxon>Crustacea</taxon>
        <taxon>Multicrustacea</taxon>
        <taxon>Malacostraca</taxon>
        <taxon>Eumalacostraca</taxon>
        <taxon>Eucarida</taxon>
        <taxon>Decapoda</taxon>
        <taxon>Pleocyemata</taxon>
        <taxon>Caridea</taxon>
        <taxon>Atyoidea</taxon>
        <taxon>Atyidae</taxon>
        <taxon>Halocaridina</taxon>
    </lineage>
</organism>
<dbReference type="AlphaFoldDB" id="A0AAN8ZWX1"/>
<accession>A0AAN8ZWX1</accession>
<evidence type="ECO:0000256" key="1">
    <source>
        <dbReference type="SAM" id="MobiDB-lite"/>
    </source>
</evidence>
<gene>
    <name evidence="2" type="ORF">SK128_025011</name>
</gene>
<evidence type="ECO:0000313" key="2">
    <source>
        <dbReference type="EMBL" id="KAK7066459.1"/>
    </source>
</evidence>
<dbReference type="EMBL" id="JAXCGZ010019181">
    <property type="protein sequence ID" value="KAK7066459.1"/>
    <property type="molecule type" value="Genomic_DNA"/>
</dbReference>
<feature type="compositionally biased region" description="Low complexity" evidence="1">
    <location>
        <begin position="84"/>
        <end position="97"/>
    </location>
</feature>
<keyword evidence="3" id="KW-1185">Reference proteome</keyword>
<proteinExistence type="predicted"/>
<evidence type="ECO:0000313" key="3">
    <source>
        <dbReference type="Proteomes" id="UP001381693"/>
    </source>
</evidence>
<reference evidence="2 3" key="1">
    <citation type="submission" date="2023-11" db="EMBL/GenBank/DDBJ databases">
        <title>Halocaridina rubra genome assembly.</title>
        <authorList>
            <person name="Smith C."/>
        </authorList>
    </citation>
    <scope>NUCLEOTIDE SEQUENCE [LARGE SCALE GENOMIC DNA]</scope>
    <source>
        <strain evidence="2">EP-1</strain>
        <tissue evidence="2">Whole</tissue>
    </source>
</reference>
<feature type="region of interest" description="Disordered" evidence="1">
    <location>
        <begin position="25"/>
        <end position="97"/>
    </location>
</feature>
<sequence length="263" mass="27955">MTSKACEKALKNTSWMTTDNVNITQVPPVEIPGPNVNTEELTADQGSIPKAPFEDEALPVTLPPEEQLKASNSPPRGTDYIKATSSDTTSDTPSLPACSSTISLSLMSSPSTSSSFSLSPFSNAESSTNFSSSISTSISISLTSTTTATTHPQSIQLTAHEPFPPPPLIPLNIPRVPIFSLSSPSASPRTRTPPSLISSPVALSGDTCISPVKRASRSIHLEETMNATTSRAPVRMQGLKEKHLSNLKVIILDSKENETELRV</sequence>